<evidence type="ECO:0000259" key="1">
    <source>
        <dbReference type="Pfam" id="PF03372"/>
    </source>
</evidence>
<dbReference type="InParanoid" id="A0A1Q3AS09"/>
<proteinExistence type="predicted"/>
<feature type="domain" description="Endonuclease/exonuclease/phosphatase" evidence="1">
    <location>
        <begin position="7"/>
        <end position="201"/>
    </location>
</feature>
<dbReference type="InterPro" id="IPR036691">
    <property type="entry name" value="Endo/exonu/phosph_ase_sf"/>
</dbReference>
<dbReference type="InterPro" id="IPR005135">
    <property type="entry name" value="Endo/exonuclease/phosphatase"/>
</dbReference>
<accession>A0A1Q3AS09</accession>
<dbReference type="Gene3D" id="3.60.10.10">
    <property type="entry name" value="Endonuclease/exonuclease/phosphatase"/>
    <property type="match status" value="1"/>
</dbReference>
<name>A0A1Q3AS09_CEPFO</name>
<dbReference type="Pfam" id="PF03372">
    <property type="entry name" value="Exo_endo_phos"/>
    <property type="match status" value="1"/>
</dbReference>
<keyword evidence="3" id="KW-1185">Reference proteome</keyword>
<protein>
    <submittedName>
        <fullName evidence="2">Exo_endo_phos domain-containing protein</fullName>
    </submittedName>
</protein>
<sequence>MIKGACWNIRGLNDPIKQREVKSLILNNNITFMGLLETRVRARNKDRVAQGLPRGWKSFTNHVHSLLGRIWVLWNPISVQFTVIDISPRAIHGSLIIGKSVLYVSIVYGSCDFREMRNLWENLIHHSSCFSGRPWVILGDFNVSRYPREHSGDRPLLSKAMVEFDQCIRKCEVEDLRQTGHLFSWSNKRTWDGAVAKKIDRAIGNWLWFKECSDFQAHFPPPGSKAFQVPQCLGFSSIVLECGGGGLV</sequence>
<dbReference type="EMBL" id="BDDD01000065">
    <property type="protein sequence ID" value="GAV58353.1"/>
    <property type="molecule type" value="Genomic_DNA"/>
</dbReference>
<dbReference type="AlphaFoldDB" id="A0A1Q3AS09"/>
<gene>
    <name evidence="2" type="ORF">CFOL_v3_01887</name>
</gene>
<dbReference type="PANTHER" id="PTHR33710:SF71">
    <property type="entry name" value="ENDONUCLEASE_EXONUCLEASE_PHOSPHATASE DOMAIN-CONTAINING PROTEIN"/>
    <property type="match status" value="1"/>
</dbReference>
<reference evidence="3" key="1">
    <citation type="submission" date="2016-04" db="EMBL/GenBank/DDBJ databases">
        <title>Cephalotus genome sequencing.</title>
        <authorList>
            <person name="Fukushima K."/>
            <person name="Hasebe M."/>
            <person name="Fang X."/>
        </authorList>
    </citation>
    <scope>NUCLEOTIDE SEQUENCE [LARGE SCALE GENOMIC DNA]</scope>
    <source>
        <strain evidence="3">cv. St1</strain>
    </source>
</reference>
<organism evidence="2 3">
    <name type="scientific">Cephalotus follicularis</name>
    <name type="common">Albany pitcher plant</name>
    <dbReference type="NCBI Taxonomy" id="3775"/>
    <lineage>
        <taxon>Eukaryota</taxon>
        <taxon>Viridiplantae</taxon>
        <taxon>Streptophyta</taxon>
        <taxon>Embryophyta</taxon>
        <taxon>Tracheophyta</taxon>
        <taxon>Spermatophyta</taxon>
        <taxon>Magnoliopsida</taxon>
        <taxon>eudicotyledons</taxon>
        <taxon>Gunneridae</taxon>
        <taxon>Pentapetalae</taxon>
        <taxon>rosids</taxon>
        <taxon>fabids</taxon>
        <taxon>Oxalidales</taxon>
        <taxon>Cephalotaceae</taxon>
        <taxon>Cephalotus</taxon>
    </lineage>
</organism>
<comment type="caution">
    <text evidence="2">The sequence shown here is derived from an EMBL/GenBank/DDBJ whole genome shotgun (WGS) entry which is preliminary data.</text>
</comment>
<evidence type="ECO:0000313" key="2">
    <source>
        <dbReference type="EMBL" id="GAV58353.1"/>
    </source>
</evidence>
<evidence type="ECO:0000313" key="3">
    <source>
        <dbReference type="Proteomes" id="UP000187406"/>
    </source>
</evidence>
<dbReference type="GO" id="GO:0003824">
    <property type="term" value="F:catalytic activity"/>
    <property type="evidence" value="ECO:0007669"/>
    <property type="project" value="InterPro"/>
</dbReference>
<dbReference type="OrthoDB" id="1002480at2759"/>
<dbReference type="PANTHER" id="PTHR33710">
    <property type="entry name" value="BNAC02G09200D PROTEIN"/>
    <property type="match status" value="1"/>
</dbReference>
<dbReference type="SUPFAM" id="SSF56219">
    <property type="entry name" value="DNase I-like"/>
    <property type="match status" value="1"/>
</dbReference>
<dbReference type="Proteomes" id="UP000187406">
    <property type="component" value="Unassembled WGS sequence"/>
</dbReference>